<evidence type="ECO:0000313" key="5">
    <source>
        <dbReference type="EMBL" id="NEC93305.1"/>
    </source>
</evidence>
<name>A0A6B3C8Z5_9ACTN</name>
<dbReference type="GO" id="GO:0008168">
    <property type="term" value="F:methyltransferase activity"/>
    <property type="evidence" value="ECO:0007669"/>
    <property type="project" value="UniProtKB-KW"/>
</dbReference>
<keyword evidence="3" id="KW-0949">S-adenosyl-L-methionine</keyword>
<dbReference type="InterPro" id="IPR029063">
    <property type="entry name" value="SAM-dependent_MTases_sf"/>
</dbReference>
<feature type="non-terminal residue" evidence="5">
    <location>
        <position position="144"/>
    </location>
</feature>
<reference evidence="5" key="1">
    <citation type="submission" date="2020-01" db="EMBL/GenBank/DDBJ databases">
        <title>Insect and environment-associated Actinomycetes.</title>
        <authorList>
            <person name="Currrie C."/>
            <person name="Chevrette M."/>
            <person name="Carlson C."/>
            <person name="Stubbendieck R."/>
            <person name="Wendt-Pienkowski E."/>
        </authorList>
    </citation>
    <scope>NUCLEOTIDE SEQUENCE</scope>
    <source>
        <strain evidence="5">SID12501</strain>
    </source>
</reference>
<dbReference type="EMBL" id="JAAGLU010000702">
    <property type="protein sequence ID" value="NEC93305.1"/>
    <property type="molecule type" value="Genomic_DNA"/>
</dbReference>
<dbReference type="AlphaFoldDB" id="A0A6B3C8Z5"/>
<keyword evidence="1 5" id="KW-0489">Methyltransferase</keyword>
<dbReference type="PROSITE" id="PS00094">
    <property type="entry name" value="C5_MTASE_1"/>
    <property type="match status" value="1"/>
</dbReference>
<organism evidence="5">
    <name type="scientific">Streptomyces sp. SID12501</name>
    <dbReference type="NCBI Taxonomy" id="2706042"/>
    <lineage>
        <taxon>Bacteria</taxon>
        <taxon>Bacillati</taxon>
        <taxon>Actinomycetota</taxon>
        <taxon>Actinomycetes</taxon>
        <taxon>Kitasatosporales</taxon>
        <taxon>Streptomycetaceae</taxon>
        <taxon>Streptomyces</taxon>
    </lineage>
</organism>
<evidence type="ECO:0000256" key="4">
    <source>
        <dbReference type="SAM" id="MobiDB-lite"/>
    </source>
</evidence>
<keyword evidence="2 5" id="KW-0808">Transferase</keyword>
<accession>A0A6B3C8Z5</accession>
<sequence>ADITSLDPTHPALRSTDGITISPPCPPYSPAGKRAGLLHPNIVILCATIGHAGMVAGALRASGGREHPPAPEQTWPAVRARLAALTDPRIGLMAETVIWALGAQAAGAPIRWLALEQSARLPVQIVAALRAVFAEAGWNGFDYR</sequence>
<feature type="non-terminal residue" evidence="5">
    <location>
        <position position="1"/>
    </location>
</feature>
<protein>
    <submittedName>
        <fullName evidence="5">DNA cytosine methyltransferase</fullName>
    </submittedName>
</protein>
<comment type="caution">
    <text evidence="5">The sequence shown here is derived from an EMBL/GenBank/DDBJ whole genome shotgun (WGS) entry which is preliminary data.</text>
</comment>
<dbReference type="GO" id="GO:0032259">
    <property type="term" value="P:methylation"/>
    <property type="evidence" value="ECO:0007669"/>
    <property type="project" value="UniProtKB-KW"/>
</dbReference>
<gene>
    <name evidence="5" type="ORF">G3I71_48005</name>
</gene>
<dbReference type="Gene3D" id="3.40.50.150">
    <property type="entry name" value="Vaccinia Virus protein VP39"/>
    <property type="match status" value="1"/>
</dbReference>
<evidence type="ECO:0000256" key="3">
    <source>
        <dbReference type="ARBA" id="ARBA00022691"/>
    </source>
</evidence>
<evidence type="ECO:0000256" key="1">
    <source>
        <dbReference type="ARBA" id="ARBA00022603"/>
    </source>
</evidence>
<proteinExistence type="predicted"/>
<feature type="region of interest" description="Disordered" evidence="4">
    <location>
        <begin position="1"/>
        <end position="25"/>
    </location>
</feature>
<evidence type="ECO:0000256" key="2">
    <source>
        <dbReference type="ARBA" id="ARBA00022679"/>
    </source>
</evidence>
<dbReference type="InterPro" id="IPR018117">
    <property type="entry name" value="C5_DNA_meth_AS"/>
</dbReference>